<dbReference type="EMBL" id="JBHFXX010000003">
    <property type="protein sequence ID" value="MFB3799831.1"/>
    <property type="molecule type" value="Genomic_DNA"/>
</dbReference>
<protein>
    <submittedName>
        <fullName evidence="1">Beta-ketoacyl synthase</fullName>
    </submittedName>
</protein>
<dbReference type="Proteomes" id="UP001577047">
    <property type="component" value="Unassembled WGS sequence"/>
</dbReference>
<sequence>MHPCKNRPVYLRAAALISAAGEHCADLLGPAPVAQPLAFDPNRLGHVLAPITLASKVFDRRISRGLEPQGLRILHCADALAEALEALQVPAARRVLTAAIPEVDGPSTSWDAVEAIIDQPQRLLEQFMAHTPPMHALTLLNSSVMAYLAQGLGIRGAMGGFCSQANAGIDALAEACSQLSEGQGDAALVVGSSPNITPALYLRETDLTPRVHGEGAAALLLDCQGDADSLRIAGIGRGYSHDPARALQVGQRVIDQALRAERLTLGDIGRVVVDPHDSLIRQWLGADVRLVDGIAGLVGDLGAAQPLGEAALALYRQRSGGTADHTLLLERSRAGHWGAVLLVAPHKEVA</sequence>
<dbReference type="SUPFAM" id="SSF53901">
    <property type="entry name" value="Thiolase-like"/>
    <property type="match status" value="1"/>
</dbReference>
<reference evidence="1 2" key="1">
    <citation type="submission" date="2024-09" db="EMBL/GenBank/DDBJ databases">
        <authorList>
            <person name="Fullem K."/>
        </authorList>
    </citation>
    <scope>NUCLEOTIDE SEQUENCE [LARGE SCALE GENOMIC DNA]</scope>
    <source>
        <strain evidence="2">K1(2024)</strain>
    </source>
</reference>
<proteinExistence type="predicted"/>
<evidence type="ECO:0000313" key="2">
    <source>
        <dbReference type="Proteomes" id="UP001577047"/>
    </source>
</evidence>
<accession>A0ABV4Z5D7</accession>
<keyword evidence="2" id="KW-1185">Reference proteome</keyword>
<dbReference type="InterPro" id="IPR016039">
    <property type="entry name" value="Thiolase-like"/>
</dbReference>
<organism evidence="1 2">
    <name type="scientific">Pseudomonas boreofloridensis</name>
    <dbReference type="NCBI Taxonomy" id="3064348"/>
    <lineage>
        <taxon>Bacteria</taxon>
        <taxon>Pseudomonadati</taxon>
        <taxon>Pseudomonadota</taxon>
        <taxon>Gammaproteobacteria</taxon>
        <taxon>Pseudomonadales</taxon>
        <taxon>Pseudomonadaceae</taxon>
        <taxon>Pseudomonas</taxon>
    </lineage>
</organism>
<name>A0ABV4Z5D7_9PSED</name>
<dbReference type="RefSeq" id="WP_304484820.1">
    <property type="nucleotide sequence ID" value="NZ_JAUQOQ010000013.1"/>
</dbReference>
<comment type="caution">
    <text evidence="1">The sequence shown here is derived from an EMBL/GenBank/DDBJ whole genome shotgun (WGS) entry which is preliminary data.</text>
</comment>
<evidence type="ECO:0000313" key="1">
    <source>
        <dbReference type="EMBL" id="MFB3799831.1"/>
    </source>
</evidence>
<dbReference type="Gene3D" id="3.40.47.10">
    <property type="match status" value="1"/>
</dbReference>
<gene>
    <name evidence="1" type="ORF">ACE1YR_05190</name>
</gene>